<dbReference type="PANTHER" id="PTHR34407">
    <property type="entry name" value="EXPRESSED PROTEIN"/>
    <property type="match status" value="1"/>
</dbReference>
<dbReference type="EMBL" id="DS547233">
    <property type="protein sequence ID" value="EDQ98605.1"/>
    <property type="molecule type" value="Genomic_DNA"/>
</dbReference>
<protein>
    <submittedName>
        <fullName evidence="2">Predicted protein</fullName>
    </submittedName>
</protein>
<dbReference type="HOGENOM" id="CLU_903691_0_0_1"/>
<dbReference type="AlphaFoldDB" id="B0E3H2"/>
<evidence type="ECO:0000313" key="2">
    <source>
        <dbReference type="EMBL" id="EDQ98605.1"/>
    </source>
</evidence>
<dbReference type="STRING" id="486041.B0E3H2"/>
<dbReference type="KEGG" id="lbc:LACBIDRAFT_242010"/>
<accession>B0E3H2</accession>
<dbReference type="OrthoDB" id="544608at2759"/>
<dbReference type="RefSeq" id="XP_001890740.1">
    <property type="nucleotide sequence ID" value="XM_001890705.1"/>
</dbReference>
<reference evidence="2 3" key="1">
    <citation type="journal article" date="2008" name="Nature">
        <title>The genome of Laccaria bicolor provides insights into mycorrhizal symbiosis.</title>
        <authorList>
            <person name="Martin F."/>
            <person name="Aerts A."/>
            <person name="Ahren D."/>
            <person name="Brun A."/>
            <person name="Danchin E.G.J."/>
            <person name="Duchaussoy F."/>
            <person name="Gibon J."/>
            <person name="Kohler A."/>
            <person name="Lindquist E."/>
            <person name="Pereda V."/>
            <person name="Salamov A."/>
            <person name="Shapiro H.J."/>
            <person name="Wuyts J."/>
            <person name="Blaudez D."/>
            <person name="Buee M."/>
            <person name="Brokstein P."/>
            <person name="Canbaeck B."/>
            <person name="Cohen D."/>
            <person name="Courty P.E."/>
            <person name="Coutinho P.M."/>
            <person name="Delaruelle C."/>
            <person name="Detter J.C."/>
            <person name="Deveau A."/>
            <person name="DiFazio S."/>
            <person name="Duplessis S."/>
            <person name="Fraissinet-Tachet L."/>
            <person name="Lucic E."/>
            <person name="Frey-Klett P."/>
            <person name="Fourrey C."/>
            <person name="Feussner I."/>
            <person name="Gay G."/>
            <person name="Grimwood J."/>
            <person name="Hoegger P.J."/>
            <person name="Jain P."/>
            <person name="Kilaru S."/>
            <person name="Labbe J."/>
            <person name="Lin Y.C."/>
            <person name="Legue V."/>
            <person name="Le Tacon F."/>
            <person name="Marmeisse R."/>
            <person name="Melayah D."/>
            <person name="Montanini B."/>
            <person name="Muratet M."/>
            <person name="Nehls U."/>
            <person name="Niculita-Hirzel H."/>
            <person name="Oudot-Le Secq M.P."/>
            <person name="Peter M."/>
            <person name="Quesneville H."/>
            <person name="Rajashekar B."/>
            <person name="Reich M."/>
            <person name="Rouhier N."/>
            <person name="Schmutz J."/>
            <person name="Yin T."/>
            <person name="Chalot M."/>
            <person name="Henrissat B."/>
            <person name="Kuees U."/>
            <person name="Lucas S."/>
            <person name="Van de Peer Y."/>
            <person name="Podila G.K."/>
            <person name="Polle A."/>
            <person name="Pukkila P.J."/>
            <person name="Richardson P.M."/>
            <person name="Rouze P."/>
            <person name="Sanders I.R."/>
            <person name="Stajich J.E."/>
            <person name="Tunlid A."/>
            <person name="Tuskan G."/>
            <person name="Grigoriev I.V."/>
        </authorList>
    </citation>
    <scope>NUCLEOTIDE SEQUENCE [LARGE SCALE GENOMIC DNA]</scope>
    <source>
        <strain evidence="3">S238N-H82 / ATCC MYA-4686</strain>
    </source>
</reference>
<keyword evidence="3" id="KW-1185">Reference proteome</keyword>
<feature type="region of interest" description="Disordered" evidence="1">
    <location>
        <begin position="136"/>
        <end position="161"/>
    </location>
</feature>
<dbReference type="GeneID" id="6086395"/>
<dbReference type="InParanoid" id="B0E3H2"/>
<sequence>MKDHFEILIRSILIRPDKPAVLLLGHFSPQTHQTHGFAGPDHWHNMVAQFYDVPHVSVKSALFPDYMRDPKSIQKYFVDPVLASPSGHELISEILVAYFQRQICTAWSVATGSSYEAPEKGDVAVDAAVEKKMAAMKDRGDSSLSSSSSPQLLTVPSGRINTRPNGNRPFEEIAPFCVSANDLINPLPPSLFYGSGWYAHHPSGSGGDALITAAHYWHSALPTSKLRIPVQVGGGDIGVYYLREPVGVVGEGSSVECWVDDNYAGAKVIENAADIGDAIPTLKMIDHYVGRGSHFVECQLLGEEGQSVPMFKIIGIFAT</sequence>
<organism evidence="3">
    <name type="scientific">Laccaria bicolor (strain S238N-H82 / ATCC MYA-4686)</name>
    <name type="common">Bicoloured deceiver</name>
    <name type="synonym">Laccaria laccata var. bicolor</name>
    <dbReference type="NCBI Taxonomy" id="486041"/>
    <lineage>
        <taxon>Eukaryota</taxon>
        <taxon>Fungi</taxon>
        <taxon>Dikarya</taxon>
        <taxon>Basidiomycota</taxon>
        <taxon>Agaricomycotina</taxon>
        <taxon>Agaricomycetes</taxon>
        <taxon>Agaricomycetidae</taxon>
        <taxon>Agaricales</taxon>
        <taxon>Agaricineae</taxon>
        <taxon>Hydnangiaceae</taxon>
        <taxon>Laccaria</taxon>
    </lineage>
</organism>
<name>B0E3H2_LACBS</name>
<dbReference type="PANTHER" id="PTHR34407:SF1">
    <property type="entry name" value="SGNH HYDROLASE-TYPE ESTERASE DOMAIN-CONTAINING PROTEIN"/>
    <property type="match status" value="1"/>
</dbReference>
<proteinExistence type="predicted"/>
<gene>
    <name evidence="2" type="ORF">LACBIDRAFT_242010</name>
</gene>
<evidence type="ECO:0000313" key="3">
    <source>
        <dbReference type="Proteomes" id="UP000001194"/>
    </source>
</evidence>
<feature type="compositionally biased region" description="Polar residues" evidence="1">
    <location>
        <begin position="150"/>
        <end position="161"/>
    </location>
</feature>
<evidence type="ECO:0000256" key="1">
    <source>
        <dbReference type="SAM" id="MobiDB-lite"/>
    </source>
</evidence>
<dbReference type="Proteomes" id="UP000001194">
    <property type="component" value="Unassembled WGS sequence"/>
</dbReference>